<feature type="region of interest" description="Disordered" evidence="1">
    <location>
        <begin position="205"/>
        <end position="244"/>
    </location>
</feature>
<sequence>MAPLTFADTHTMVAYLSKSDTSEGFDQIMDFHNAHTIQYALVVNPIIYVSCIKQFWAMATFKKVNDVVQLRALFDSKKVVVSEDIIRRDLHLDDADGVECLPNEEIFKELAIMGYEKPPPKLTFYKACFMASAVICLARVAMDNQVDDITIHNTRYTFPTLTQKVFANMKRVGKGFFRCETPLFASMLVQPQPQAAEEVEIPIAPSPHALHDPTPTPYATPPQDQPSTPHDSPPQEQPTTPHESSIPLLTTLMETSIDADEDVTLVDVEKDEEVVTMDAKPQGRINQEDVNAASKGVSAAEPTIAQRLHDEEVQKAAARDKQGKADMERALELQRQYDDKEENIDWSAIAEQESFKKLKAAEVSGSDSTQEIPSNDPKEMTEEDVQNMLEIVSVSEFIDEALQVKYHIIDWEIHNKSFKKLKAAEVSGSDSTQEIQSNDPKEMTKEDV</sequence>
<feature type="compositionally biased region" description="Pro residues" evidence="1">
    <location>
        <begin position="214"/>
        <end position="224"/>
    </location>
</feature>
<dbReference type="AlphaFoldDB" id="A0A6L2LIC8"/>
<comment type="caution">
    <text evidence="2">The sequence shown here is derived from an EMBL/GenBank/DDBJ whole genome shotgun (WGS) entry which is preliminary data.</text>
</comment>
<gene>
    <name evidence="2" type="ORF">Tci_032320</name>
</gene>
<organism evidence="2">
    <name type="scientific">Tanacetum cinerariifolium</name>
    <name type="common">Dalmatian daisy</name>
    <name type="synonym">Chrysanthemum cinerariifolium</name>
    <dbReference type="NCBI Taxonomy" id="118510"/>
    <lineage>
        <taxon>Eukaryota</taxon>
        <taxon>Viridiplantae</taxon>
        <taxon>Streptophyta</taxon>
        <taxon>Embryophyta</taxon>
        <taxon>Tracheophyta</taxon>
        <taxon>Spermatophyta</taxon>
        <taxon>Magnoliopsida</taxon>
        <taxon>eudicotyledons</taxon>
        <taxon>Gunneridae</taxon>
        <taxon>Pentapetalae</taxon>
        <taxon>asterids</taxon>
        <taxon>campanulids</taxon>
        <taxon>Asterales</taxon>
        <taxon>Asteraceae</taxon>
        <taxon>Asteroideae</taxon>
        <taxon>Anthemideae</taxon>
        <taxon>Anthemidinae</taxon>
        <taxon>Tanacetum</taxon>
    </lineage>
</organism>
<evidence type="ECO:0000313" key="2">
    <source>
        <dbReference type="EMBL" id="GEU60342.1"/>
    </source>
</evidence>
<proteinExistence type="predicted"/>
<evidence type="ECO:0000256" key="1">
    <source>
        <dbReference type="SAM" id="MobiDB-lite"/>
    </source>
</evidence>
<evidence type="ECO:0008006" key="3">
    <source>
        <dbReference type="Google" id="ProtNLM"/>
    </source>
</evidence>
<feature type="region of interest" description="Disordered" evidence="1">
    <location>
        <begin position="424"/>
        <end position="448"/>
    </location>
</feature>
<feature type="compositionally biased region" description="Polar residues" evidence="1">
    <location>
        <begin position="428"/>
        <end position="438"/>
    </location>
</feature>
<reference evidence="2" key="1">
    <citation type="journal article" date="2019" name="Sci. Rep.">
        <title>Draft genome of Tanacetum cinerariifolium, the natural source of mosquito coil.</title>
        <authorList>
            <person name="Yamashiro T."/>
            <person name="Shiraishi A."/>
            <person name="Satake H."/>
            <person name="Nakayama K."/>
        </authorList>
    </citation>
    <scope>NUCLEOTIDE SEQUENCE</scope>
</reference>
<feature type="compositionally biased region" description="Basic and acidic residues" evidence="1">
    <location>
        <begin position="439"/>
        <end position="448"/>
    </location>
</feature>
<protein>
    <recommendedName>
        <fullName evidence="3">Xylulose kinase-1</fullName>
    </recommendedName>
</protein>
<name>A0A6L2LIC8_TANCI</name>
<accession>A0A6L2LIC8</accession>
<feature type="region of interest" description="Disordered" evidence="1">
    <location>
        <begin position="360"/>
        <end position="382"/>
    </location>
</feature>
<dbReference type="EMBL" id="BKCJ010004320">
    <property type="protein sequence ID" value="GEU60342.1"/>
    <property type="molecule type" value="Genomic_DNA"/>
</dbReference>